<dbReference type="InterPro" id="IPR005646">
    <property type="entry name" value="FapA"/>
</dbReference>
<dbReference type="EMBL" id="JACOPD010000006">
    <property type="protein sequence ID" value="MBC5681219.1"/>
    <property type="molecule type" value="Genomic_DNA"/>
</dbReference>
<comment type="caution">
    <text evidence="3">The sequence shown here is derived from an EMBL/GenBank/DDBJ whole genome shotgun (WGS) entry which is preliminary data.</text>
</comment>
<dbReference type="Proteomes" id="UP000628463">
    <property type="component" value="Unassembled WGS sequence"/>
</dbReference>
<dbReference type="Pfam" id="PF20250">
    <property type="entry name" value="FapA_N"/>
    <property type="match status" value="1"/>
</dbReference>
<dbReference type="RefSeq" id="WP_186837040.1">
    <property type="nucleotide sequence ID" value="NZ_JACOPD010000006.1"/>
</dbReference>
<evidence type="ECO:0000313" key="3">
    <source>
        <dbReference type="EMBL" id="MBC5681219.1"/>
    </source>
</evidence>
<evidence type="ECO:0000313" key="4">
    <source>
        <dbReference type="Proteomes" id="UP000628463"/>
    </source>
</evidence>
<dbReference type="InterPro" id="IPR046865">
    <property type="entry name" value="FapA_b_solenoid"/>
</dbReference>
<dbReference type="PANTHER" id="PTHR38032">
    <property type="entry name" value="POLYMERASE-RELATED"/>
    <property type="match status" value="1"/>
</dbReference>
<evidence type="ECO:0000256" key="1">
    <source>
        <dbReference type="SAM" id="Coils"/>
    </source>
</evidence>
<dbReference type="PANTHER" id="PTHR38032:SF1">
    <property type="entry name" value="RNA-BINDING PROTEIN KHPB N-TERMINAL DOMAIN-CONTAINING PROTEIN"/>
    <property type="match status" value="1"/>
</dbReference>
<organism evidence="3 4">
    <name type="scientific">Lachnospira hominis</name>
    <name type="common">ex Liu et al. 2021</name>
    <dbReference type="NCBI Taxonomy" id="2763051"/>
    <lineage>
        <taxon>Bacteria</taxon>
        <taxon>Bacillati</taxon>
        <taxon>Bacillota</taxon>
        <taxon>Clostridia</taxon>
        <taxon>Lachnospirales</taxon>
        <taxon>Lachnospiraceae</taxon>
        <taxon>Lachnospira</taxon>
    </lineage>
</organism>
<feature type="domain" description="Flagellar Assembly Protein A N-terminal region" evidence="2">
    <location>
        <begin position="85"/>
        <end position="253"/>
    </location>
</feature>
<keyword evidence="1" id="KW-0175">Coiled coil</keyword>
<evidence type="ECO:0000259" key="2">
    <source>
        <dbReference type="Pfam" id="PF20250"/>
    </source>
</evidence>
<sequence>MEKCTKGYFEFDTRQDGLYLTVYPPQQGEPALDAGEVLYYIEKKNIYGCDITLIGDTVKKGATQEVTVKVSDETPYPVSEFGDYRISHDTMTLEAVFYPPFKGAVELTYEEIQKDLKNIGVISGISEEAIRLFLLEKRYFETYVLAKGTKAREGSDGYIEYTFNTSLKPTPKMNEDGTVDFHTLENVNHIKSGDVVAILHPEDRGDNGTDILGRPVYPRKVKRAVFRYGKNMEVSEDKLKLISKVDGHVTLENDKVFVSNVLELVDVDASTGDINYSGSVMIKGNVLAGFSVKAAGDISVSGIVEGATIIADGDITFNRGVQGMNKAVIKAGGNIVSKFIESASSVEAGGNIEADSILHSKVRAKGTIKASGRNGLIVGGEVRSICLVEAKNIGNEMGTATVVGVGVDPAAKKRVDELKTSLQKLGDSKIQLNQIMTALRKKQEIEGKLAPDKVELQQKTMRNLVMIEKDLTEQKNELEQLRQQLGEDVNARVRVSGNIYVGVKLIFGEQNYFIKEKRTFCQFVKDKADIKWQSL</sequence>
<reference evidence="3 4" key="1">
    <citation type="submission" date="2020-08" db="EMBL/GenBank/DDBJ databases">
        <title>Genome public.</title>
        <authorList>
            <person name="Liu C."/>
            <person name="Sun Q."/>
        </authorList>
    </citation>
    <scope>NUCLEOTIDE SEQUENCE [LARGE SCALE GENOMIC DNA]</scope>
    <source>
        <strain evidence="3 4">NSJ-43</strain>
    </source>
</reference>
<feature type="coiled-coil region" evidence="1">
    <location>
        <begin position="461"/>
        <end position="491"/>
    </location>
</feature>
<dbReference type="InterPro" id="IPR046866">
    <property type="entry name" value="FapA_N"/>
</dbReference>
<proteinExistence type="predicted"/>
<name>A0ABR7G1A8_9FIRM</name>
<keyword evidence="4" id="KW-1185">Reference proteome</keyword>
<protein>
    <submittedName>
        <fullName evidence="3">DUF342 domain-containing protein</fullName>
    </submittedName>
</protein>
<dbReference type="Pfam" id="PF03961">
    <property type="entry name" value="FapA"/>
    <property type="match status" value="1"/>
</dbReference>
<gene>
    <name evidence="3" type="ORF">H8S01_09620</name>
</gene>
<accession>A0ABR7G1A8</accession>